<keyword evidence="2" id="KW-0560">Oxidoreductase</keyword>
<sequence>MHHGIIGIPLGDIAGIGPEIVAMALAQPALYDIARPLVVGEASALRRALRVANLDLAIRIVDDPAQGQYRPGTIDLVDLANVDSDRIAFGQVQAEAGRAAFEFIHKTVELCQSGLIDAMATTPINKEAFRAAGIQDIGHTELLGRLTGTADPLTLFQVFALKVFFLSRHVSLAGAIQMVTQQRVLDYLQRCAGALTALGIPQPRLAVAGLNPHGGEHGLFGDEETQKLEPAIAAARALGIDAVGPIAADSVFHLALNGAFDAVLSLYHDQGHIATKMVDFQRTIAITIGLPFIRTSVDHGTAFDQAGKGTANPLSMSEAIRLAAVYAPQYRAALERRPASAHNDV</sequence>
<organism evidence="4 5">
    <name type="scientific">Candidatus Competibacter phosphatis</name>
    <dbReference type="NCBI Taxonomy" id="221280"/>
    <lineage>
        <taxon>Bacteria</taxon>
        <taxon>Pseudomonadati</taxon>
        <taxon>Pseudomonadota</taxon>
        <taxon>Gammaproteobacteria</taxon>
        <taxon>Candidatus Competibacteraceae</taxon>
        <taxon>Candidatus Competibacter</taxon>
    </lineage>
</organism>
<dbReference type="Pfam" id="PF04166">
    <property type="entry name" value="PdxA"/>
    <property type="match status" value="1"/>
</dbReference>
<name>A0ABX1TMH1_9GAMM</name>
<dbReference type="PANTHER" id="PTHR30004:SF6">
    <property type="entry name" value="D-THREONATE 4-PHOSPHATE DEHYDROGENASE"/>
    <property type="match status" value="1"/>
</dbReference>
<dbReference type="Proteomes" id="UP000760480">
    <property type="component" value="Unassembled WGS sequence"/>
</dbReference>
<evidence type="ECO:0000313" key="5">
    <source>
        <dbReference type="Proteomes" id="UP000760480"/>
    </source>
</evidence>
<evidence type="ECO:0000256" key="2">
    <source>
        <dbReference type="ARBA" id="ARBA00023002"/>
    </source>
</evidence>
<evidence type="ECO:0000256" key="3">
    <source>
        <dbReference type="ARBA" id="ARBA00023027"/>
    </source>
</evidence>
<accession>A0ABX1TMH1</accession>
<dbReference type="EMBL" id="SPMZ01000023">
    <property type="protein sequence ID" value="NMQ19259.1"/>
    <property type="molecule type" value="Genomic_DNA"/>
</dbReference>
<keyword evidence="3" id="KW-0520">NAD</keyword>
<dbReference type="NCBIfam" id="NF002992">
    <property type="entry name" value="PRK03743.1"/>
    <property type="match status" value="1"/>
</dbReference>
<gene>
    <name evidence="4" type="primary">pdxA</name>
    <name evidence="4" type="ORF">E4P82_08680</name>
</gene>
<evidence type="ECO:0000256" key="1">
    <source>
        <dbReference type="ARBA" id="ARBA00022723"/>
    </source>
</evidence>
<reference evidence="4 5" key="1">
    <citation type="submission" date="2019-03" db="EMBL/GenBank/DDBJ databases">
        <title>Metabolic reconstructions from genomes of highly enriched 'Candidatus Accumulibacter' and 'Candidatus Competibacter' bioreactor populations.</title>
        <authorList>
            <person name="Annavajhala M.K."/>
            <person name="Welles L."/>
            <person name="Abbas B."/>
            <person name="Sorokin D."/>
            <person name="Park H."/>
            <person name="Van Loosdrecht M."/>
            <person name="Chandran K."/>
        </authorList>
    </citation>
    <scope>NUCLEOTIDE SEQUENCE [LARGE SCALE GENOMIC DNA]</scope>
    <source>
        <strain evidence="4 5">SBR_G</strain>
    </source>
</reference>
<dbReference type="Gene3D" id="3.40.718.10">
    <property type="entry name" value="Isopropylmalate Dehydrogenase"/>
    <property type="match status" value="1"/>
</dbReference>
<proteinExistence type="predicted"/>
<keyword evidence="5" id="KW-1185">Reference proteome</keyword>
<comment type="caution">
    <text evidence="4">The sequence shown here is derived from an EMBL/GenBank/DDBJ whole genome shotgun (WGS) entry which is preliminary data.</text>
</comment>
<dbReference type="SUPFAM" id="SSF53659">
    <property type="entry name" value="Isocitrate/Isopropylmalate dehydrogenase-like"/>
    <property type="match status" value="1"/>
</dbReference>
<protein>
    <submittedName>
        <fullName evidence="4">4-hydroxythreonine-4-phosphate dehydrogenase PdxA</fullName>
    </submittedName>
</protein>
<dbReference type="PANTHER" id="PTHR30004">
    <property type="entry name" value="4-HYDROXYTHREONINE-4-PHOSPHATE DEHYDROGENASE"/>
    <property type="match status" value="1"/>
</dbReference>
<dbReference type="NCBIfam" id="TIGR00557">
    <property type="entry name" value="pdxA"/>
    <property type="match status" value="1"/>
</dbReference>
<evidence type="ECO:0000313" key="4">
    <source>
        <dbReference type="EMBL" id="NMQ19259.1"/>
    </source>
</evidence>
<dbReference type="InterPro" id="IPR005255">
    <property type="entry name" value="PdxA_fam"/>
</dbReference>
<keyword evidence="1" id="KW-0479">Metal-binding</keyword>